<evidence type="ECO:0008006" key="5">
    <source>
        <dbReference type="Google" id="ProtNLM"/>
    </source>
</evidence>
<feature type="transmembrane region" description="Helical" evidence="2">
    <location>
        <begin position="217"/>
        <end position="236"/>
    </location>
</feature>
<keyword evidence="2" id="KW-0472">Membrane</keyword>
<dbReference type="RefSeq" id="WP_267564511.1">
    <property type="nucleotide sequence ID" value="NZ_JAPNTZ010000007.1"/>
</dbReference>
<keyword evidence="4" id="KW-1185">Reference proteome</keyword>
<feature type="transmembrane region" description="Helical" evidence="2">
    <location>
        <begin position="388"/>
        <end position="406"/>
    </location>
</feature>
<feature type="transmembrane region" description="Helical" evidence="2">
    <location>
        <begin position="134"/>
        <end position="152"/>
    </location>
</feature>
<feature type="transmembrane region" description="Helical" evidence="2">
    <location>
        <begin position="68"/>
        <end position="90"/>
    </location>
</feature>
<dbReference type="Proteomes" id="UP001151002">
    <property type="component" value="Unassembled WGS sequence"/>
</dbReference>
<organism evidence="3 4">
    <name type="scientific">Paractinoplanes pyxinae</name>
    <dbReference type="NCBI Taxonomy" id="2997416"/>
    <lineage>
        <taxon>Bacteria</taxon>
        <taxon>Bacillati</taxon>
        <taxon>Actinomycetota</taxon>
        <taxon>Actinomycetes</taxon>
        <taxon>Micromonosporales</taxon>
        <taxon>Micromonosporaceae</taxon>
        <taxon>Paractinoplanes</taxon>
    </lineage>
</organism>
<keyword evidence="2" id="KW-0812">Transmembrane</keyword>
<evidence type="ECO:0000256" key="2">
    <source>
        <dbReference type="SAM" id="Phobius"/>
    </source>
</evidence>
<proteinExistence type="predicted"/>
<feature type="transmembrane region" description="Helical" evidence="2">
    <location>
        <begin position="418"/>
        <end position="436"/>
    </location>
</feature>
<feature type="compositionally biased region" description="Basic residues" evidence="1">
    <location>
        <begin position="10"/>
        <end position="19"/>
    </location>
</feature>
<feature type="transmembrane region" description="Helical" evidence="2">
    <location>
        <begin position="326"/>
        <end position="349"/>
    </location>
</feature>
<gene>
    <name evidence="3" type="ORF">OWR29_20220</name>
</gene>
<feature type="transmembrane region" description="Helical" evidence="2">
    <location>
        <begin position="102"/>
        <end position="122"/>
    </location>
</feature>
<feature type="transmembrane region" description="Helical" evidence="2">
    <location>
        <begin position="191"/>
        <end position="211"/>
    </location>
</feature>
<comment type="caution">
    <text evidence="3">The sequence shown here is derived from an EMBL/GenBank/DDBJ whole genome shotgun (WGS) entry which is preliminary data.</text>
</comment>
<feature type="transmembrane region" description="Helical" evidence="2">
    <location>
        <begin position="361"/>
        <end position="381"/>
    </location>
</feature>
<evidence type="ECO:0000313" key="3">
    <source>
        <dbReference type="EMBL" id="MCY1140332.1"/>
    </source>
</evidence>
<sequence>MTITPGRTRTASRRPRRRVPTGPRHSVPPTFTTPRPAYAMTPPPEEPRPPAEEPQPARSHRAPARRSYLRAAFVRCALYLGPLSVAAAAAGPLTDVPWPVPLATLLLGWAAAQALTSAGVSVARRAGPAAAARLAGGGFAAVAGLWCSLVWIAPDALVGPHRGLALVIGLGGLGTLATITAALVTRTEAAVVVWSLPCWLLAGSALAEPLIGRTAEVGLLLPAAIVVALVRAYQPVVVPGAPGRRPRLTPAELRRSGGYLVIGASQAVVLGQVWQAGPSGSTAPFWLPLLLAVPILEALIGWHTGQVEAGLDTTENGADYRKHVRSVTLITIVGLLPPFAVGIALALAAYQLPAAKTSATVLGLAGGTLLGGVFAVTYLLAARSRTAVAALLAAAPPLVTVALPLLPLPSSGPLPDAVAVLAATHLAGLLVVALTAQSAPTADDSRRT</sequence>
<reference evidence="3" key="1">
    <citation type="submission" date="2022-11" db="EMBL/GenBank/DDBJ databases">
        <authorList>
            <person name="Somphong A."/>
            <person name="Phongsopitanun W."/>
        </authorList>
    </citation>
    <scope>NUCLEOTIDE SEQUENCE</scope>
    <source>
        <strain evidence="3">Pm04-4</strain>
    </source>
</reference>
<evidence type="ECO:0000313" key="4">
    <source>
        <dbReference type="Proteomes" id="UP001151002"/>
    </source>
</evidence>
<keyword evidence="2" id="KW-1133">Transmembrane helix</keyword>
<evidence type="ECO:0000256" key="1">
    <source>
        <dbReference type="SAM" id="MobiDB-lite"/>
    </source>
</evidence>
<feature type="transmembrane region" description="Helical" evidence="2">
    <location>
        <begin position="164"/>
        <end position="184"/>
    </location>
</feature>
<accession>A0ABT4B1F4</accession>
<dbReference type="EMBL" id="JAPNTZ010000007">
    <property type="protein sequence ID" value="MCY1140332.1"/>
    <property type="molecule type" value="Genomic_DNA"/>
</dbReference>
<name>A0ABT4B1F4_9ACTN</name>
<feature type="region of interest" description="Disordered" evidence="1">
    <location>
        <begin position="1"/>
        <end position="62"/>
    </location>
</feature>
<protein>
    <recommendedName>
        <fullName evidence="5">Integral membrane protein</fullName>
    </recommendedName>
</protein>